<dbReference type="SUPFAM" id="SSF52799">
    <property type="entry name" value="(Phosphotyrosine protein) phosphatases II"/>
    <property type="match status" value="1"/>
</dbReference>
<proteinExistence type="predicted"/>
<dbReference type="InterPro" id="IPR004861">
    <property type="entry name" value="Siw14-like"/>
</dbReference>
<sequence>MTAYDENDRKEASVHASIKPRSRPLVPPLRFSVVAFSPYPSNSAAPAPHSNHSQHAAAAACKDDVQATSPKIQDAPKDATSCLAQTLYRGSHPKARNLPFLSRLRLRSILSLTPKPLSKSGPFKASDDRIEEWAQRRGCRLEWIECEKGKEEEVALDRESADRAIAFILDKRNLPCYVHDLDALQVSSLLVALLRKVQAWSHASIQLEMRFNLCFGTGNVFKPNLSNTASQAGQSAKGTELEDDDSSVAMAFVKKWHQSAGPLQTRDPQSKSEARHALFADDLARPSAADGASAASTSKLQNGQLQLAPRRHIPDWVWPAPHPLSRLADPYDVLPFAAFAEVSKRDSQAVGREKDAKSSDGSSTASKNAPSVGNLSGRQSKRSSTLIEGAPDQAQYPFASNLTASTSVSARSSPRLVKAALPSAHGAAAHTPDTESVSSSSSGTAHIGVGSLPVLHPTLRLSFEVDPTLPAPPSSSKHAQKAEQPVHPQPGALSSRPATPARTSSPRPSGSSAVVRSRERTMLPPLSDQNRTLAFSAPTTPGPSRPQTPVRHANGSGSGNARSADASFQGKASSSPSISAAADLLRSANTSIGPSRATSPGRSASKLGDDARAAVEGDLADSKMETRSPAGGERNVGSCRVGLVWLGCKSPSCKFVRILVGVDDIDRLECHHSSPSSTDKHSLADW</sequence>
<feature type="region of interest" description="Disordered" evidence="1">
    <location>
        <begin position="1"/>
        <end position="20"/>
    </location>
</feature>
<protein>
    <submittedName>
        <fullName evidence="2">Uncharacterized protein</fullName>
    </submittedName>
</protein>
<name>A0A316VVV5_9BASI</name>
<feature type="region of interest" description="Disordered" evidence="1">
    <location>
        <begin position="590"/>
        <end position="610"/>
    </location>
</feature>
<feature type="compositionally biased region" description="Polar residues" evidence="1">
    <location>
        <begin position="501"/>
        <end position="514"/>
    </location>
</feature>
<dbReference type="RefSeq" id="XP_025368584.1">
    <property type="nucleotide sequence ID" value="XM_025515216.1"/>
</dbReference>
<dbReference type="STRING" id="1522189.A0A316VVV5"/>
<reference evidence="2 3" key="1">
    <citation type="journal article" date="2018" name="Mol. Biol. Evol.">
        <title>Broad Genomic Sampling Reveals a Smut Pathogenic Ancestry of the Fungal Clade Ustilaginomycotina.</title>
        <authorList>
            <person name="Kijpornyongpan T."/>
            <person name="Mondo S.J."/>
            <person name="Barry K."/>
            <person name="Sandor L."/>
            <person name="Lee J."/>
            <person name="Lipzen A."/>
            <person name="Pangilinan J."/>
            <person name="LaButti K."/>
            <person name="Hainaut M."/>
            <person name="Henrissat B."/>
            <person name="Grigoriev I.V."/>
            <person name="Spatafora J.W."/>
            <person name="Aime M.C."/>
        </authorList>
    </citation>
    <scope>NUCLEOTIDE SEQUENCE [LARGE SCALE GENOMIC DNA]</scope>
    <source>
        <strain evidence="2 3">MCA 4658</strain>
    </source>
</reference>
<feature type="region of interest" description="Disordered" evidence="1">
    <location>
        <begin position="465"/>
        <end position="574"/>
    </location>
</feature>
<feature type="compositionally biased region" description="Basic and acidic residues" evidence="1">
    <location>
        <begin position="344"/>
        <end position="358"/>
    </location>
</feature>
<dbReference type="GeneID" id="37037086"/>
<dbReference type="Proteomes" id="UP000245783">
    <property type="component" value="Unassembled WGS sequence"/>
</dbReference>
<dbReference type="GO" id="GO:0016791">
    <property type="term" value="F:phosphatase activity"/>
    <property type="evidence" value="ECO:0007669"/>
    <property type="project" value="TreeGrafter"/>
</dbReference>
<feature type="compositionally biased region" description="Polar residues" evidence="1">
    <location>
        <begin position="590"/>
        <end position="602"/>
    </location>
</feature>
<feature type="compositionally biased region" description="Polar residues" evidence="1">
    <location>
        <begin position="359"/>
        <end position="384"/>
    </location>
</feature>
<feature type="region of interest" description="Disordered" evidence="1">
    <location>
        <begin position="344"/>
        <end position="384"/>
    </location>
</feature>
<evidence type="ECO:0000313" key="3">
    <source>
        <dbReference type="Proteomes" id="UP000245783"/>
    </source>
</evidence>
<feature type="compositionally biased region" description="Low complexity" evidence="1">
    <location>
        <begin position="419"/>
        <end position="429"/>
    </location>
</feature>
<accession>A0A316VVV5</accession>
<dbReference type="Pfam" id="PF03162">
    <property type="entry name" value="Y_phosphatase2"/>
    <property type="match status" value="1"/>
</dbReference>
<keyword evidence="3" id="KW-1185">Reference proteome</keyword>
<dbReference type="Gene3D" id="3.90.190.10">
    <property type="entry name" value="Protein tyrosine phosphatase superfamily"/>
    <property type="match status" value="1"/>
</dbReference>
<dbReference type="AlphaFoldDB" id="A0A316VVV5"/>
<dbReference type="InParanoid" id="A0A316VVV5"/>
<dbReference type="InterPro" id="IPR029021">
    <property type="entry name" value="Prot-tyrosine_phosphatase-like"/>
</dbReference>
<feature type="region of interest" description="Disordered" evidence="1">
    <location>
        <begin position="419"/>
        <end position="445"/>
    </location>
</feature>
<dbReference type="PANTHER" id="PTHR31126">
    <property type="entry name" value="TYROSINE-PROTEIN PHOSPHATASE"/>
    <property type="match status" value="1"/>
</dbReference>
<feature type="compositionally biased region" description="Basic and acidic residues" evidence="1">
    <location>
        <begin position="1"/>
        <end position="13"/>
    </location>
</feature>
<feature type="compositionally biased region" description="Polar residues" evidence="1">
    <location>
        <begin position="527"/>
        <end position="539"/>
    </location>
</feature>
<dbReference type="EMBL" id="KZ819393">
    <property type="protein sequence ID" value="PWN41424.1"/>
    <property type="molecule type" value="Genomic_DNA"/>
</dbReference>
<organism evidence="2 3">
    <name type="scientific">Ceraceosorus guamensis</name>
    <dbReference type="NCBI Taxonomy" id="1522189"/>
    <lineage>
        <taxon>Eukaryota</taxon>
        <taxon>Fungi</taxon>
        <taxon>Dikarya</taxon>
        <taxon>Basidiomycota</taxon>
        <taxon>Ustilaginomycotina</taxon>
        <taxon>Exobasidiomycetes</taxon>
        <taxon>Ceraceosorales</taxon>
        <taxon>Ceraceosoraceae</taxon>
        <taxon>Ceraceosorus</taxon>
    </lineage>
</organism>
<dbReference type="OrthoDB" id="6375174at2759"/>
<evidence type="ECO:0000256" key="1">
    <source>
        <dbReference type="SAM" id="MobiDB-lite"/>
    </source>
</evidence>
<dbReference type="PANTHER" id="PTHR31126:SF14">
    <property type="entry name" value="TYROSINE-PROTEIN PHOSPHATASE OCA6-RELATED"/>
    <property type="match status" value="1"/>
</dbReference>
<gene>
    <name evidence="2" type="ORF">IE81DRAFT_330931</name>
</gene>
<evidence type="ECO:0000313" key="2">
    <source>
        <dbReference type="EMBL" id="PWN41424.1"/>
    </source>
</evidence>